<dbReference type="InterPro" id="IPR012349">
    <property type="entry name" value="Split_barrel_FMN-bd"/>
</dbReference>
<dbReference type="InterPro" id="IPR024029">
    <property type="entry name" value="Pyridox_Oxase_FMN-dep"/>
</dbReference>
<dbReference type="NCBIfam" id="TIGR04025">
    <property type="entry name" value="PPOX_FMN_DR2398"/>
    <property type="match status" value="1"/>
</dbReference>
<dbReference type="PANTHER" id="PTHR42815:SF2">
    <property type="entry name" value="FAD-BINDING, PUTATIVE (AFU_ORTHOLOGUE AFUA_6G07600)-RELATED"/>
    <property type="match status" value="1"/>
</dbReference>
<gene>
    <name evidence="2" type="ORF">UFOPK2399_01295</name>
</gene>
<dbReference type="PANTHER" id="PTHR42815">
    <property type="entry name" value="FAD-BINDING, PUTATIVE (AFU_ORTHOLOGUE AFUA_6G07600)-RELATED"/>
    <property type="match status" value="1"/>
</dbReference>
<reference evidence="2" key="1">
    <citation type="submission" date="2020-05" db="EMBL/GenBank/DDBJ databases">
        <authorList>
            <person name="Chiriac C."/>
            <person name="Salcher M."/>
            <person name="Ghai R."/>
            <person name="Kavagutti S V."/>
        </authorList>
    </citation>
    <scope>NUCLEOTIDE SEQUENCE</scope>
</reference>
<protein>
    <submittedName>
        <fullName evidence="2">Unannotated protein</fullName>
    </submittedName>
</protein>
<accession>A0A6J6PTV3</accession>
<sequence>MEGVRTIRDEAELRELLGLPTELVQSKIATALNNLTRQFIEHSPFVCVATSRPDGGLDVSPRGDPAGFVRILDERTLLIPDRPGNRLADTLSNLTHDGRIALLFLIPGVGDTFRVNGRAVITDDEALLADSTVEGKPPRLGLLVQIDEAYTQCSKAVVRSDLWNAERHITPADLPSNGEIMRSLNDPDFDAAEYDRARAERYARREGLY</sequence>
<dbReference type="AlphaFoldDB" id="A0A6J6PTV3"/>
<dbReference type="Gene3D" id="2.30.110.10">
    <property type="entry name" value="Electron Transport, Fmn-binding Protein, Chain A"/>
    <property type="match status" value="1"/>
</dbReference>
<dbReference type="EMBL" id="CAEZXP010000004">
    <property type="protein sequence ID" value="CAB4700185.1"/>
    <property type="molecule type" value="Genomic_DNA"/>
</dbReference>
<evidence type="ECO:0000313" key="2">
    <source>
        <dbReference type="EMBL" id="CAB4700185.1"/>
    </source>
</evidence>
<dbReference type="InterPro" id="IPR011576">
    <property type="entry name" value="Pyridox_Oxase_N"/>
</dbReference>
<feature type="domain" description="Pyridoxamine 5'-phosphate oxidase N-terminal" evidence="1">
    <location>
        <begin position="36"/>
        <end position="153"/>
    </location>
</feature>
<evidence type="ECO:0000259" key="1">
    <source>
        <dbReference type="Pfam" id="PF01243"/>
    </source>
</evidence>
<organism evidence="2">
    <name type="scientific">freshwater metagenome</name>
    <dbReference type="NCBI Taxonomy" id="449393"/>
    <lineage>
        <taxon>unclassified sequences</taxon>
        <taxon>metagenomes</taxon>
        <taxon>ecological metagenomes</taxon>
    </lineage>
</organism>
<dbReference type="SUPFAM" id="SSF50475">
    <property type="entry name" value="FMN-binding split barrel"/>
    <property type="match status" value="1"/>
</dbReference>
<name>A0A6J6PTV3_9ZZZZ</name>
<proteinExistence type="predicted"/>
<dbReference type="Pfam" id="PF01243">
    <property type="entry name" value="PNPOx_N"/>
    <property type="match status" value="1"/>
</dbReference>